<evidence type="ECO:0000259" key="3">
    <source>
        <dbReference type="Pfam" id="PF13505"/>
    </source>
</evidence>
<keyword evidence="5" id="KW-1185">Reference proteome</keyword>
<dbReference type="AlphaFoldDB" id="A0A968KYS7"/>
<protein>
    <submittedName>
        <fullName evidence="4">Porin family protein</fullName>
    </submittedName>
</protein>
<name>A0A968KYS7_9SPIO</name>
<sequence>MKKIATILMLIVLGGAGSFAQSGTSAFSSNDDAHWALGIKGGVGFNWASGPLGQPSNGLLMKGHAGVFAEYAFMKYLAIQSDFMIGLRHGFRRENYQLSWTTMDFDILIKGRLPVGSYVIFTAGVGLALSTGVGPLTETISGETQKVNFADYFLNAVGMGVVVELGVEYNLPKNAGYVGTSLRMDWKLNPHYKPLNYVDTERPKGSVHTPIGIMLFYGYRWAQPRLSIFG</sequence>
<dbReference type="InterPro" id="IPR027385">
    <property type="entry name" value="Beta-barrel_OMP"/>
</dbReference>
<dbReference type="RefSeq" id="WP_167694688.1">
    <property type="nucleotide sequence ID" value="NZ_CP118181.1"/>
</dbReference>
<evidence type="ECO:0000256" key="1">
    <source>
        <dbReference type="ARBA" id="ARBA00022729"/>
    </source>
</evidence>
<dbReference type="Proteomes" id="UP000778951">
    <property type="component" value="Unassembled WGS sequence"/>
</dbReference>
<evidence type="ECO:0000313" key="4">
    <source>
        <dbReference type="EMBL" id="NIZ68616.1"/>
    </source>
</evidence>
<evidence type="ECO:0000256" key="2">
    <source>
        <dbReference type="SAM" id="SignalP"/>
    </source>
</evidence>
<feature type="signal peptide" evidence="2">
    <location>
        <begin position="1"/>
        <end position="20"/>
    </location>
</feature>
<proteinExistence type="predicted"/>
<evidence type="ECO:0000313" key="5">
    <source>
        <dbReference type="Proteomes" id="UP000778951"/>
    </source>
</evidence>
<gene>
    <name evidence="4" type="ORF">HCT48_00060</name>
</gene>
<dbReference type="EMBL" id="JAATLM010000001">
    <property type="protein sequence ID" value="NIZ68616.1"/>
    <property type="molecule type" value="Genomic_DNA"/>
</dbReference>
<organism evidence="4 5">
    <name type="scientific">Entomospira culicis</name>
    <dbReference type="NCBI Taxonomy" id="2719989"/>
    <lineage>
        <taxon>Bacteria</taxon>
        <taxon>Pseudomonadati</taxon>
        <taxon>Spirochaetota</taxon>
        <taxon>Spirochaetia</taxon>
        <taxon>Spirochaetales</taxon>
        <taxon>Spirochaetaceae</taxon>
        <taxon>Entomospira</taxon>
    </lineage>
</organism>
<accession>A0A968KYS7</accession>
<keyword evidence="1 2" id="KW-0732">Signal</keyword>
<comment type="caution">
    <text evidence="4">The sequence shown here is derived from an EMBL/GenBank/DDBJ whole genome shotgun (WGS) entry which is preliminary data.</text>
</comment>
<dbReference type="Pfam" id="PF13505">
    <property type="entry name" value="OMP_b-brl"/>
    <property type="match status" value="1"/>
</dbReference>
<feature type="chain" id="PRO_5037330567" evidence="2">
    <location>
        <begin position="21"/>
        <end position="230"/>
    </location>
</feature>
<feature type="domain" description="Outer membrane protein beta-barrel" evidence="3">
    <location>
        <begin position="24"/>
        <end position="185"/>
    </location>
</feature>
<reference evidence="4" key="1">
    <citation type="submission" date="2020-03" db="EMBL/GenBank/DDBJ databases">
        <title>Spirochaetal bacteria isolated from arthropods constitute a novel genus Entomospira genus novum within the order Spirochaetales.</title>
        <authorList>
            <person name="Grana-Miraglia L."/>
            <person name="Sikutova S."/>
            <person name="Fingerle V."/>
            <person name="Sing A."/>
            <person name="Castillo-Ramirez S."/>
            <person name="Margos G."/>
            <person name="Rudolf I."/>
        </authorList>
    </citation>
    <scope>NUCLEOTIDE SEQUENCE</scope>
    <source>
        <strain evidence="4">BR149</strain>
    </source>
</reference>